<dbReference type="EMBL" id="CP097562">
    <property type="protein sequence ID" value="USF24222.1"/>
    <property type="molecule type" value="Genomic_DNA"/>
</dbReference>
<organism evidence="1 2">
    <name type="scientific">Mucispirillum schaedleri ASF457</name>
    <dbReference type="NCBI Taxonomy" id="1379858"/>
    <lineage>
        <taxon>Bacteria</taxon>
        <taxon>Pseudomonadati</taxon>
        <taxon>Deferribacterota</taxon>
        <taxon>Deferribacteres</taxon>
        <taxon>Deferribacterales</taxon>
        <taxon>Mucispirillaceae</taxon>
        <taxon>Mucispirillum</taxon>
    </lineage>
</organism>
<dbReference type="Pfam" id="PF00675">
    <property type="entry name" value="Peptidase_M16"/>
    <property type="match status" value="1"/>
</dbReference>
<protein>
    <submittedName>
        <fullName evidence="1">Uncharacterized protein</fullName>
    </submittedName>
</protein>
<reference evidence="1" key="3">
    <citation type="submission" date="2022-06" db="EMBL/GenBank/DDBJ databases">
        <title>Resources to Facilitate Use of the Altered Schaedler Flora (ASF) Mouse Model to Study Microbiome Function.</title>
        <authorList>
            <person name="Proctor A."/>
            <person name="Parvinroo S."/>
            <person name="Richie T."/>
            <person name="Jia X."/>
            <person name="Lee S.T.M."/>
            <person name="Karp P.D."/>
            <person name="Paley S."/>
            <person name="Kostic A.D."/>
            <person name="Pierre J.F."/>
            <person name="Wannemuehler M.J."/>
            <person name="Phillips G.J."/>
        </authorList>
    </citation>
    <scope>NUCLEOTIDE SEQUENCE</scope>
    <source>
        <strain evidence="1">ASF457</strain>
    </source>
</reference>
<proteinExistence type="predicted"/>
<dbReference type="Pfam" id="PF05193">
    <property type="entry name" value="Peptidase_M16_C"/>
    <property type="match status" value="1"/>
</dbReference>
<dbReference type="InterPro" id="IPR007863">
    <property type="entry name" value="Peptidase_M16_C"/>
</dbReference>
<dbReference type="Proteomes" id="UP000017429">
    <property type="component" value="Chromosome"/>
</dbReference>
<dbReference type="eggNOG" id="COG0612">
    <property type="taxonomic scope" value="Bacteria"/>
</dbReference>
<reference evidence="1" key="2">
    <citation type="submission" date="2022-05" db="EMBL/GenBank/DDBJ databases">
        <authorList>
            <person name="Proctor A.L."/>
            <person name="Phillips G.J."/>
            <person name="Wannemuehler M.J."/>
        </authorList>
    </citation>
    <scope>NUCLEOTIDE SEQUENCE</scope>
    <source>
        <strain evidence="1">ASF457</strain>
    </source>
</reference>
<evidence type="ECO:0000313" key="1">
    <source>
        <dbReference type="EMBL" id="USF24222.1"/>
    </source>
</evidence>
<accession>V2QDG1</accession>
<dbReference type="Gene3D" id="3.30.830.10">
    <property type="entry name" value="Metalloenzyme, LuxS/M16 peptidase-like"/>
    <property type="match status" value="2"/>
</dbReference>
<dbReference type="GO" id="GO:0046872">
    <property type="term" value="F:metal ion binding"/>
    <property type="evidence" value="ECO:0007669"/>
    <property type="project" value="InterPro"/>
</dbReference>
<dbReference type="KEGG" id="msch:N508_001305"/>
<name>V2QDG1_9BACT</name>
<dbReference type="InterPro" id="IPR011765">
    <property type="entry name" value="Pept_M16_N"/>
</dbReference>
<dbReference type="PANTHER" id="PTHR11851">
    <property type="entry name" value="METALLOPROTEASE"/>
    <property type="match status" value="1"/>
</dbReference>
<dbReference type="InterPro" id="IPR011249">
    <property type="entry name" value="Metalloenz_LuxS/M16"/>
</dbReference>
<dbReference type="PANTHER" id="PTHR11851:SF224">
    <property type="entry name" value="PROCESSING PROTEASE"/>
    <property type="match status" value="1"/>
</dbReference>
<keyword evidence="2" id="KW-1185">Reference proteome</keyword>
<gene>
    <name evidence="1" type="ORF">N508_001305</name>
</gene>
<dbReference type="OrthoDB" id="9811314at2"/>
<dbReference type="AlphaFoldDB" id="V2QDG1"/>
<dbReference type="SUPFAM" id="SSF63411">
    <property type="entry name" value="LuxS/MPP-like metallohydrolase"/>
    <property type="match status" value="2"/>
</dbReference>
<dbReference type="RefSeq" id="WP_023275590.1">
    <property type="nucleotide sequence ID" value="NZ_CP097562.1"/>
</dbReference>
<dbReference type="InterPro" id="IPR050361">
    <property type="entry name" value="MPP/UQCRC_Complex"/>
</dbReference>
<evidence type="ECO:0000313" key="2">
    <source>
        <dbReference type="Proteomes" id="UP000017429"/>
    </source>
</evidence>
<sequence length="431" mass="48153">MKKLNILIIVIVLLVLANMTVMVFLSGGSKMAENNGAAVLTKHRDFTKTVTIQLMIKGGLFAENKENNGIGSLFSRVWVKSNKVLETVEFYGGSVSAKVSPFALEVRLSVPSDKIDKVYNDFAAFLAAPEFKEDIFEREKMQHIDELRTSLDNPNLIAQNGFMALAFKGSPYEMPVEGMVESVEKITFEDIKNYYKNNIKASYIVAVIAGNFDKGLEVSLNSTIAKLDKGYPYVYDCSNSAILEERRQEVVDSRIQQAKVYVGYTAPDAGSDDYAALKVLTDILGGGMSSRYFTEIRKNSSYAYAVGAGYPTRYCSSRFFISMGLDYKNVESAINKIDEINLNLDKTITEEEIEKARKSIIGSSLMETQSNGSLAWVMAFYETMGLGADYYEKYVDTLKHINKDALLKAAEIFKTPKAVYILKPENEKEEK</sequence>
<reference evidence="1" key="1">
    <citation type="journal article" date="2014" name="Genome Announc.">
        <title>Draft genome sequences of the altered schaedler flora, a defined bacterial community from gnotobiotic mice.</title>
        <authorList>
            <person name="Wannemuehler M.J."/>
            <person name="Overstreet A.M."/>
            <person name="Ward D.V."/>
            <person name="Phillips G.J."/>
        </authorList>
    </citation>
    <scope>NUCLEOTIDE SEQUENCE</scope>
    <source>
        <strain evidence="1">ASF457</strain>
    </source>
</reference>